<protein>
    <submittedName>
        <fullName evidence="2">Uncharacterized protein</fullName>
    </submittedName>
</protein>
<evidence type="ECO:0000256" key="1">
    <source>
        <dbReference type="SAM" id="MobiDB-lite"/>
    </source>
</evidence>
<dbReference type="VEuPathDB" id="AmoebaDB:ACA1_251490"/>
<sequence>MASTSVGGAHQHAVGERQSPYSTTPIITTNAKCPTTYTKSYWAINGSLSYLLGSWSSIGSFSVVNKTMGVIMQMLKVNNTSDYFDHYLQGTSVTCTHQTETGSFVSNMMGSRSKARCCEMVGDFHGI</sequence>
<dbReference type="AlphaFoldDB" id="L8HAJ7"/>
<reference evidence="2 3" key="1">
    <citation type="journal article" date="2013" name="Genome Biol.">
        <title>Genome of Acanthamoeba castellanii highlights extensive lateral gene transfer and early evolution of tyrosine kinase signaling.</title>
        <authorList>
            <person name="Clarke M."/>
            <person name="Lohan A.J."/>
            <person name="Liu B."/>
            <person name="Lagkouvardos I."/>
            <person name="Roy S."/>
            <person name="Zafar N."/>
            <person name="Bertelli C."/>
            <person name="Schilde C."/>
            <person name="Kianianmomeni A."/>
            <person name="Burglin T.R."/>
            <person name="Frech C."/>
            <person name="Turcotte B."/>
            <person name="Kopec K.O."/>
            <person name="Synnott J.M."/>
            <person name="Choo C."/>
            <person name="Paponov I."/>
            <person name="Finkler A."/>
            <person name="Soon Heng Tan C."/>
            <person name="Hutchins A.P."/>
            <person name="Weinmeier T."/>
            <person name="Rattei T."/>
            <person name="Chu J.S."/>
            <person name="Gimenez G."/>
            <person name="Irimia M."/>
            <person name="Rigden D.J."/>
            <person name="Fitzpatrick D.A."/>
            <person name="Lorenzo-Morales J."/>
            <person name="Bateman A."/>
            <person name="Chiu C.H."/>
            <person name="Tang P."/>
            <person name="Hegemann P."/>
            <person name="Fromm H."/>
            <person name="Raoult D."/>
            <person name="Greub G."/>
            <person name="Miranda-Saavedra D."/>
            <person name="Chen N."/>
            <person name="Nash P."/>
            <person name="Ginger M.L."/>
            <person name="Horn M."/>
            <person name="Schaap P."/>
            <person name="Caler L."/>
            <person name="Loftus B."/>
        </authorList>
    </citation>
    <scope>NUCLEOTIDE SEQUENCE [LARGE SCALE GENOMIC DNA]</scope>
    <source>
        <strain evidence="2 3">Neff</strain>
    </source>
</reference>
<evidence type="ECO:0000313" key="3">
    <source>
        <dbReference type="Proteomes" id="UP000011083"/>
    </source>
</evidence>
<gene>
    <name evidence="2" type="ORF">ACA1_251490</name>
</gene>
<dbReference type="EMBL" id="KB007885">
    <property type="protein sequence ID" value="ELR22267.1"/>
    <property type="molecule type" value="Genomic_DNA"/>
</dbReference>
<dbReference type="GeneID" id="14923196"/>
<evidence type="ECO:0000313" key="2">
    <source>
        <dbReference type="EMBL" id="ELR22267.1"/>
    </source>
</evidence>
<dbReference type="RefSeq" id="XP_004367523.1">
    <property type="nucleotide sequence ID" value="XM_004367466.1"/>
</dbReference>
<keyword evidence="3" id="KW-1185">Reference proteome</keyword>
<dbReference type="KEGG" id="acan:ACA1_251490"/>
<accession>L8HAJ7</accession>
<name>L8HAJ7_ACACF</name>
<organism evidence="2 3">
    <name type="scientific">Acanthamoeba castellanii (strain ATCC 30010 / Neff)</name>
    <dbReference type="NCBI Taxonomy" id="1257118"/>
    <lineage>
        <taxon>Eukaryota</taxon>
        <taxon>Amoebozoa</taxon>
        <taxon>Discosea</taxon>
        <taxon>Longamoebia</taxon>
        <taxon>Centramoebida</taxon>
        <taxon>Acanthamoebidae</taxon>
        <taxon>Acanthamoeba</taxon>
    </lineage>
</organism>
<proteinExistence type="predicted"/>
<dbReference type="Proteomes" id="UP000011083">
    <property type="component" value="Unassembled WGS sequence"/>
</dbReference>
<feature type="region of interest" description="Disordered" evidence="1">
    <location>
        <begin position="1"/>
        <end position="21"/>
    </location>
</feature>